<accession>A0AAV5GCJ5</accession>
<gene>
    <name evidence="3" type="ORF">Rhopal_000963-T1</name>
</gene>
<dbReference type="PANTHER" id="PTHR22603">
    <property type="entry name" value="CHOLINE/ETHANOALAMINE KINASE"/>
    <property type="match status" value="1"/>
</dbReference>
<dbReference type="GO" id="GO:0005737">
    <property type="term" value="C:cytoplasm"/>
    <property type="evidence" value="ECO:0007669"/>
    <property type="project" value="TreeGrafter"/>
</dbReference>
<dbReference type="Pfam" id="PF01633">
    <property type="entry name" value="Choline_kinase"/>
    <property type="match status" value="2"/>
</dbReference>
<feature type="compositionally biased region" description="Low complexity" evidence="2">
    <location>
        <begin position="229"/>
        <end position="239"/>
    </location>
</feature>
<evidence type="ECO:0000256" key="2">
    <source>
        <dbReference type="SAM" id="MobiDB-lite"/>
    </source>
</evidence>
<dbReference type="Gene3D" id="3.30.200.20">
    <property type="entry name" value="Phosphorylase Kinase, domain 1"/>
    <property type="match status" value="1"/>
</dbReference>
<feature type="region of interest" description="Disordered" evidence="2">
    <location>
        <begin position="376"/>
        <end position="535"/>
    </location>
</feature>
<feature type="compositionally biased region" description="Low complexity" evidence="2">
    <location>
        <begin position="573"/>
        <end position="595"/>
    </location>
</feature>
<evidence type="ECO:0000313" key="4">
    <source>
        <dbReference type="Proteomes" id="UP001342314"/>
    </source>
</evidence>
<dbReference type="InterPro" id="IPR011009">
    <property type="entry name" value="Kinase-like_dom_sf"/>
</dbReference>
<proteinExistence type="inferred from homology"/>
<evidence type="ECO:0008006" key="5">
    <source>
        <dbReference type="Google" id="ProtNLM"/>
    </source>
</evidence>
<dbReference type="GO" id="GO:0004305">
    <property type="term" value="F:ethanolamine kinase activity"/>
    <property type="evidence" value="ECO:0007669"/>
    <property type="project" value="TreeGrafter"/>
</dbReference>
<protein>
    <recommendedName>
        <fullName evidence="5">Choline kinase</fullName>
    </recommendedName>
</protein>
<dbReference type="AlphaFoldDB" id="A0AAV5GCJ5"/>
<feature type="compositionally biased region" description="Low complexity" evidence="2">
    <location>
        <begin position="407"/>
        <end position="416"/>
    </location>
</feature>
<feature type="compositionally biased region" description="Acidic residues" evidence="2">
    <location>
        <begin position="69"/>
        <end position="91"/>
    </location>
</feature>
<feature type="region of interest" description="Disordered" evidence="2">
    <location>
        <begin position="181"/>
        <end position="211"/>
    </location>
</feature>
<dbReference type="PANTHER" id="PTHR22603:SF93">
    <property type="entry name" value="RE24176P"/>
    <property type="match status" value="1"/>
</dbReference>
<feature type="compositionally biased region" description="Low complexity" evidence="2">
    <location>
        <begin position="827"/>
        <end position="836"/>
    </location>
</feature>
<feature type="region of interest" description="Disordered" evidence="2">
    <location>
        <begin position="813"/>
        <end position="838"/>
    </location>
</feature>
<dbReference type="Gene3D" id="3.90.1200.10">
    <property type="match status" value="1"/>
</dbReference>
<keyword evidence="4" id="KW-1185">Reference proteome</keyword>
<dbReference type="SUPFAM" id="SSF56112">
    <property type="entry name" value="Protein kinase-like (PK-like)"/>
    <property type="match status" value="1"/>
</dbReference>
<feature type="region of interest" description="Disordered" evidence="2">
    <location>
        <begin position="226"/>
        <end position="288"/>
    </location>
</feature>
<dbReference type="GO" id="GO:0006646">
    <property type="term" value="P:phosphatidylethanolamine biosynthetic process"/>
    <property type="evidence" value="ECO:0007669"/>
    <property type="project" value="TreeGrafter"/>
</dbReference>
<feature type="region of interest" description="Disordered" evidence="2">
    <location>
        <begin position="1"/>
        <end position="91"/>
    </location>
</feature>
<evidence type="ECO:0000256" key="1">
    <source>
        <dbReference type="ARBA" id="ARBA00038211"/>
    </source>
</evidence>
<dbReference type="Proteomes" id="UP001342314">
    <property type="component" value="Unassembled WGS sequence"/>
</dbReference>
<feature type="compositionally biased region" description="Polar residues" evidence="2">
    <location>
        <begin position="263"/>
        <end position="278"/>
    </location>
</feature>
<reference evidence="3 4" key="1">
    <citation type="submission" date="2021-12" db="EMBL/GenBank/DDBJ databases">
        <title>High titer production of polyol ester of fatty acids by Rhodotorula paludigena BS15 towards product separation-free biomass refinery.</title>
        <authorList>
            <person name="Mano J."/>
            <person name="Ono H."/>
            <person name="Tanaka T."/>
            <person name="Naito K."/>
            <person name="Sushida H."/>
            <person name="Ike M."/>
            <person name="Tokuyasu K."/>
            <person name="Kitaoka M."/>
        </authorList>
    </citation>
    <scope>NUCLEOTIDE SEQUENCE [LARGE SCALE GENOMIC DNA]</scope>
    <source>
        <strain evidence="3 4">BS15</strain>
    </source>
</reference>
<feature type="region of interest" description="Disordered" evidence="2">
    <location>
        <begin position="572"/>
        <end position="607"/>
    </location>
</feature>
<comment type="caution">
    <text evidence="3">The sequence shown here is derived from an EMBL/GenBank/DDBJ whole genome shotgun (WGS) entry which is preliminary data.</text>
</comment>
<comment type="similarity">
    <text evidence="1">Belongs to the choline/ethanolamine kinase family.</text>
</comment>
<name>A0AAV5GCJ5_9BASI</name>
<feature type="compositionally biased region" description="Polar residues" evidence="2">
    <location>
        <begin position="488"/>
        <end position="498"/>
    </location>
</feature>
<dbReference type="GO" id="GO:0004103">
    <property type="term" value="F:choline kinase activity"/>
    <property type="evidence" value="ECO:0007669"/>
    <property type="project" value="TreeGrafter"/>
</dbReference>
<evidence type="ECO:0000313" key="3">
    <source>
        <dbReference type="EMBL" id="GJN88008.1"/>
    </source>
</evidence>
<sequence length="891" mass="96745">MPVSPAYSPALVQIPPQTSPLLLPARDPPGHHRRQSSGDSFSLTHNHRNPDIPAGDDLEFLAPGQWADHDDDGDSGPDSSDDEDDADPFDEDADVEDWTLEDGHVQGVPCSNLRLDAKQYKTEPFLALLLHLVRDQLGVLGWNSLPLDTPPSLIHIHKVSGSLTNAVFFISIPETEVEVEAAAPVESPGSHALDAAAPTSSPTRDFPPETDARMLPATVFSELERGRQAAATPKPRAATPSPPTPATPQPATSRLPGHFPDSSEGTPSGSPAARSSSLPAHGSDAPPATEKILLSAPTLLLRIYGPQSGSLISRRNELHILHTLSSQYGIGAHVLGTFGNGRVEEYFHSRALTKDEMRDPRVSRWIGRRMRELHSVELEQMIPPQTEEEAERERERRRSKRSRSRDPAGAAAAARPGPEPLVNSSGSGARSPPTKSPVSGASVYSTSSSSSVFSFGTTSSSSSSIRSHSSSYSTSSLASVSTLNSGSYSAGTPRSLVSSPEMLPVRTPSESRADDKKRARRRGTSSRGGSQGRARDTKLCVWENITRWTREAKNVLRELDELAQLPGFERLLSTPSSASSPSGPGTPTSPAASAGDDAEHIPPLSSPSRTFAVRSTLNLPLFEQQVRLYRAFVHRHERAHGRSKRVFAHNDTQYGNLLVMTPRGGSKEDEDELDRRAQREGGAHRRLIVVDFEYAGANPRAFDIANHFCEWQADYHHPSLSHSLSAHQPYPTASERARFLRAYIGCDGGFDGPGDGEAPSPAAAGDDARVERLQDEVRVWEASSHAVWAVWGIVQAKEDLLARIAVWKDKAQRGAPLHSPLPPPAEPQQQQQQQDQSLVESVEALGLDEAQVGDLVDLDELEDVGEVYDYLSYAAERMGMFRRALEELQVI</sequence>
<organism evidence="3 4">
    <name type="scientific">Rhodotorula paludigena</name>
    <dbReference type="NCBI Taxonomy" id="86838"/>
    <lineage>
        <taxon>Eukaryota</taxon>
        <taxon>Fungi</taxon>
        <taxon>Dikarya</taxon>
        <taxon>Basidiomycota</taxon>
        <taxon>Pucciniomycotina</taxon>
        <taxon>Microbotryomycetes</taxon>
        <taxon>Sporidiobolales</taxon>
        <taxon>Sporidiobolaceae</taxon>
        <taxon>Rhodotorula</taxon>
    </lineage>
</organism>
<dbReference type="EMBL" id="BQKY01000002">
    <property type="protein sequence ID" value="GJN88008.1"/>
    <property type="molecule type" value="Genomic_DNA"/>
</dbReference>
<feature type="compositionally biased region" description="Low complexity" evidence="2">
    <location>
        <begin position="436"/>
        <end position="487"/>
    </location>
</feature>